<dbReference type="InterPro" id="IPR036249">
    <property type="entry name" value="Thioredoxin-like_sf"/>
</dbReference>
<proteinExistence type="predicted"/>
<keyword evidence="3" id="KW-1185">Reference proteome</keyword>
<dbReference type="InterPro" id="IPR004045">
    <property type="entry name" value="Glutathione_S-Trfase_N"/>
</dbReference>
<dbReference type="RefSeq" id="WP_404634770.1">
    <property type="nucleotide sequence ID" value="NZ_JADIKM010000004.1"/>
</dbReference>
<dbReference type="Gene3D" id="1.20.1050.10">
    <property type="match status" value="1"/>
</dbReference>
<sequence>MTAMPCLIGRSSSHFTRVPRMLALELGVDCAFQPVYDLGSRHTADYGGNPAMKLPVLRLGDGQVAFGAENIARTLAELAPGRLHMVWTEQLPGVEARNAQELVWHAMAAQVQLVFGTQAAKLPADNLYFAKAADGMSNVLGWLDARIDAVLATLPPARHSSLLELTLFCLIEHLRFRPTVSLDAYPKLTRFTDSFGQRASALQTTYRFDTPPAA</sequence>
<dbReference type="SUPFAM" id="SSF52833">
    <property type="entry name" value="Thioredoxin-like"/>
    <property type="match status" value="1"/>
</dbReference>
<comment type="caution">
    <text evidence="2">The sequence shown here is derived from an EMBL/GenBank/DDBJ whole genome shotgun (WGS) entry which is preliminary data.</text>
</comment>
<evidence type="ECO:0000313" key="3">
    <source>
        <dbReference type="Proteomes" id="UP001620460"/>
    </source>
</evidence>
<protein>
    <submittedName>
        <fullName evidence="2">Glutathione S-transferase N-terminal domain-containing protein</fullName>
    </submittedName>
</protein>
<accession>A0ABW8JY33</accession>
<evidence type="ECO:0000313" key="2">
    <source>
        <dbReference type="EMBL" id="MFK2905349.1"/>
    </source>
</evidence>
<evidence type="ECO:0000259" key="1">
    <source>
        <dbReference type="Pfam" id="PF13417"/>
    </source>
</evidence>
<organism evidence="2 3">
    <name type="scientific">Dyella ginsengisoli</name>
    <dbReference type="NCBI Taxonomy" id="363848"/>
    <lineage>
        <taxon>Bacteria</taxon>
        <taxon>Pseudomonadati</taxon>
        <taxon>Pseudomonadota</taxon>
        <taxon>Gammaproteobacteria</taxon>
        <taxon>Lysobacterales</taxon>
        <taxon>Rhodanobacteraceae</taxon>
        <taxon>Dyella</taxon>
    </lineage>
</organism>
<dbReference type="Gene3D" id="3.40.30.10">
    <property type="entry name" value="Glutaredoxin"/>
    <property type="match status" value="1"/>
</dbReference>
<reference evidence="2 3" key="1">
    <citation type="submission" date="2020-10" db="EMBL/GenBank/DDBJ databases">
        <title>Phylogeny of dyella-like bacteria.</title>
        <authorList>
            <person name="Fu J."/>
        </authorList>
    </citation>
    <scope>NUCLEOTIDE SEQUENCE [LARGE SCALE GENOMIC DNA]</scope>
    <source>
        <strain evidence="2 3">Gsoil3046</strain>
    </source>
</reference>
<name>A0ABW8JY33_9GAMM</name>
<feature type="domain" description="GST N-terminal" evidence="1">
    <location>
        <begin position="7"/>
        <end position="82"/>
    </location>
</feature>
<dbReference type="Pfam" id="PF13417">
    <property type="entry name" value="GST_N_3"/>
    <property type="match status" value="1"/>
</dbReference>
<gene>
    <name evidence="2" type="ORF">ISP17_15405</name>
</gene>
<dbReference type="CDD" id="cd00570">
    <property type="entry name" value="GST_N_family"/>
    <property type="match status" value="1"/>
</dbReference>
<dbReference type="Proteomes" id="UP001620460">
    <property type="component" value="Unassembled WGS sequence"/>
</dbReference>
<dbReference type="EMBL" id="JADIKM010000004">
    <property type="protein sequence ID" value="MFK2905349.1"/>
    <property type="molecule type" value="Genomic_DNA"/>
</dbReference>